<dbReference type="EMBL" id="CP005763">
    <property type="protein sequence ID" value="AHH11661.1"/>
    <property type="molecule type" value="Genomic_DNA"/>
</dbReference>
<keyword evidence="1" id="KW-0614">Plasmid</keyword>
<organism evidence="1">
    <name type="scientific">Borrelia coriaceae ATCC 43381</name>
    <dbReference type="NCBI Taxonomy" id="1408429"/>
    <lineage>
        <taxon>Bacteria</taxon>
        <taxon>Pseudomonadati</taxon>
        <taxon>Spirochaetota</taxon>
        <taxon>Spirochaetia</taxon>
        <taxon>Spirochaetales</taxon>
        <taxon>Borreliaceae</taxon>
        <taxon>Borrelia</taxon>
    </lineage>
</organism>
<sequence>MQHCLSLYFFLSCNNGIEELDKRNHFLSSLANLGKYFF</sequence>
<dbReference type="AlphaFoldDB" id="W5T2W2"/>
<accession>W5T2W2</accession>
<evidence type="ECO:0000313" key="1">
    <source>
        <dbReference type="EMBL" id="AHH11661.1"/>
    </source>
</evidence>
<geneLocation type="plasmid" evidence="1">
    <name>unnamed</name>
</geneLocation>
<name>W5T2W2_9SPIR</name>
<proteinExistence type="predicted"/>
<gene>
    <name evidence="1" type="ORF">BCO_0900123</name>
</gene>
<protein>
    <submittedName>
        <fullName evidence="1">Variable outer membrane protein</fullName>
    </submittedName>
</protein>
<reference evidence="1" key="1">
    <citation type="submission" date="2013-04" db="EMBL/GenBank/DDBJ databases">
        <title>Comparative Genomics of Relapsing Fever Spirochetes.</title>
        <authorList>
            <person name="Schwan T.G."/>
            <person name="Raffel S.J."/>
            <person name="Porcella S.F."/>
            <person name="Martens C.A."/>
            <person name="Bruno D.P."/>
            <person name="Ricklefs S.M."/>
            <person name="Barbian K.B."/>
        </authorList>
    </citation>
    <scope>NUCLEOTIDE SEQUENCE</scope>
    <source>
        <strain evidence="1">Co53</strain>
        <plasmid evidence="1">unnamed</plasmid>
    </source>
</reference>
<dbReference type="HOGENOM" id="CLU_3325216_0_0_12"/>